<evidence type="ECO:0000313" key="5">
    <source>
        <dbReference type="EMBL" id="KAJ1968801.1"/>
    </source>
</evidence>
<dbReference type="Pfam" id="PF16899">
    <property type="entry name" value="Cyclin_C_2"/>
    <property type="match status" value="1"/>
</dbReference>
<dbReference type="CDD" id="cd20525">
    <property type="entry name" value="CYCLIN_CCNH_rpt2"/>
    <property type="match status" value="1"/>
</dbReference>
<dbReference type="InterPro" id="IPR013763">
    <property type="entry name" value="Cyclin-like_dom"/>
</dbReference>
<evidence type="ECO:0000256" key="3">
    <source>
        <dbReference type="SAM" id="MobiDB-lite"/>
    </source>
</evidence>
<dbReference type="CDD" id="cd20524">
    <property type="entry name" value="CYCLIN_CCNH_rpt1"/>
    <property type="match status" value="1"/>
</dbReference>
<proteinExistence type="inferred from homology"/>
<name>A0A9W8AT94_9FUNG</name>
<accession>A0A9W8AT94</accession>
<keyword evidence="6" id="KW-1185">Reference proteome</keyword>
<dbReference type="GO" id="GO:0016538">
    <property type="term" value="F:cyclin-dependent protein serine/threonine kinase regulator activity"/>
    <property type="evidence" value="ECO:0007669"/>
    <property type="project" value="InterPro"/>
</dbReference>
<dbReference type="OrthoDB" id="340962at2759"/>
<dbReference type="SUPFAM" id="SSF47954">
    <property type="entry name" value="Cyclin-like"/>
    <property type="match status" value="2"/>
</dbReference>
<evidence type="ECO:0000256" key="2">
    <source>
        <dbReference type="RuleBase" id="RU000383"/>
    </source>
</evidence>
<dbReference type="GO" id="GO:0006357">
    <property type="term" value="P:regulation of transcription by RNA polymerase II"/>
    <property type="evidence" value="ECO:0007669"/>
    <property type="project" value="InterPro"/>
</dbReference>
<dbReference type="InterPro" id="IPR031658">
    <property type="entry name" value="Cyclin_C_2"/>
</dbReference>
<gene>
    <name evidence="5" type="ORF">IWQ62_001023</name>
</gene>
<keyword evidence="1 2" id="KW-0195">Cyclin</keyword>
<feature type="region of interest" description="Disordered" evidence="3">
    <location>
        <begin position="296"/>
        <end position="339"/>
    </location>
</feature>
<dbReference type="AlphaFoldDB" id="A0A9W8AT94"/>
<dbReference type="Gene3D" id="1.10.472.10">
    <property type="entry name" value="Cyclin-like"/>
    <property type="match status" value="2"/>
</dbReference>
<evidence type="ECO:0000313" key="6">
    <source>
        <dbReference type="Proteomes" id="UP001150925"/>
    </source>
</evidence>
<comment type="caution">
    <text evidence="5">The sequence shown here is derived from an EMBL/GenBank/DDBJ whole genome shotgun (WGS) entry which is preliminary data.</text>
</comment>
<dbReference type="PANTHER" id="PTHR10026">
    <property type="entry name" value="CYCLIN"/>
    <property type="match status" value="1"/>
</dbReference>
<organism evidence="5 6">
    <name type="scientific">Dispira parvispora</name>
    <dbReference type="NCBI Taxonomy" id="1520584"/>
    <lineage>
        <taxon>Eukaryota</taxon>
        <taxon>Fungi</taxon>
        <taxon>Fungi incertae sedis</taxon>
        <taxon>Zoopagomycota</taxon>
        <taxon>Kickxellomycotina</taxon>
        <taxon>Dimargaritomycetes</taxon>
        <taxon>Dimargaritales</taxon>
        <taxon>Dimargaritaceae</taxon>
        <taxon>Dispira</taxon>
    </lineage>
</organism>
<reference evidence="5" key="1">
    <citation type="submission" date="2022-07" db="EMBL/GenBank/DDBJ databases">
        <title>Phylogenomic reconstructions and comparative analyses of Kickxellomycotina fungi.</title>
        <authorList>
            <person name="Reynolds N.K."/>
            <person name="Stajich J.E."/>
            <person name="Barry K."/>
            <person name="Grigoriev I.V."/>
            <person name="Crous P."/>
            <person name="Smith M.E."/>
        </authorList>
    </citation>
    <scope>NUCLEOTIDE SEQUENCE</scope>
    <source>
        <strain evidence="5">RSA 1196</strain>
    </source>
</reference>
<dbReference type="InterPro" id="IPR043198">
    <property type="entry name" value="Cyclin/Ssn8"/>
</dbReference>
<comment type="similarity">
    <text evidence="2">Belongs to the cyclin family.</text>
</comment>
<sequence length="339" mass="39709">MVTMQPSEPLYKQTSQYRNWRFSPEQLQEIRQSTHQAGVVRAQKNIQAERDELQQRSLPAPERTEGQVNYLSVEDELTLCNYYENIAENYARHFKQPHLVKATAITFMKRFFLFNTVMDYPPKNIMLTCLYLATKTENRFIQIEDFVKPIPKVTAKDILDYEFTVCQGLKFEFTVHHPYSALYGYFLDCQSNIKSMALLTQVYNKAMDWCHKSIFTDLMFIYFPSQIALACMKLAGQELVWDISGYLNEKFPDGNNVQRLDTMIDHITSVLKEYKSPTPNVARDIDRRLTFCRNPEKDPSRILYQKKQQWEQEQKSVDTPQGESSSRTETTDSSQEATK</sequence>
<dbReference type="SMART" id="SM00385">
    <property type="entry name" value="CYCLIN"/>
    <property type="match status" value="1"/>
</dbReference>
<feature type="domain" description="Cyclin-like" evidence="4">
    <location>
        <begin position="89"/>
        <end position="167"/>
    </location>
</feature>
<evidence type="ECO:0000256" key="1">
    <source>
        <dbReference type="ARBA" id="ARBA00023127"/>
    </source>
</evidence>
<dbReference type="EMBL" id="JANBPY010000134">
    <property type="protein sequence ID" value="KAJ1968801.1"/>
    <property type="molecule type" value="Genomic_DNA"/>
</dbReference>
<protein>
    <recommendedName>
        <fullName evidence="4">Cyclin-like domain-containing protein</fullName>
    </recommendedName>
</protein>
<dbReference type="Proteomes" id="UP001150925">
    <property type="component" value="Unassembled WGS sequence"/>
</dbReference>
<feature type="compositionally biased region" description="Low complexity" evidence="3">
    <location>
        <begin position="323"/>
        <end position="339"/>
    </location>
</feature>
<dbReference type="Pfam" id="PF00134">
    <property type="entry name" value="Cyclin_N"/>
    <property type="match status" value="1"/>
</dbReference>
<dbReference type="InterPro" id="IPR006671">
    <property type="entry name" value="Cyclin_N"/>
</dbReference>
<evidence type="ECO:0000259" key="4">
    <source>
        <dbReference type="SMART" id="SM00385"/>
    </source>
</evidence>
<dbReference type="InterPro" id="IPR036915">
    <property type="entry name" value="Cyclin-like_sf"/>
</dbReference>